<dbReference type="EMBL" id="CP076128">
    <property type="protein sequence ID" value="QWG06007.1"/>
    <property type="molecule type" value="Genomic_DNA"/>
</dbReference>
<comment type="similarity">
    <text evidence="2">Belongs to the SusD family.</text>
</comment>
<feature type="domain" description="SusD-like N-terminal" evidence="7">
    <location>
        <begin position="100"/>
        <end position="219"/>
    </location>
</feature>
<feature type="domain" description="RagB/SusD" evidence="6">
    <location>
        <begin position="360"/>
        <end position="492"/>
    </location>
</feature>
<dbReference type="Pfam" id="PF07980">
    <property type="entry name" value="SusD_RagB"/>
    <property type="match status" value="1"/>
</dbReference>
<dbReference type="InterPro" id="IPR012944">
    <property type="entry name" value="SusD_RagB_dom"/>
</dbReference>
<evidence type="ECO:0000313" key="8">
    <source>
        <dbReference type="EMBL" id="QWG06007.1"/>
    </source>
</evidence>
<evidence type="ECO:0000259" key="6">
    <source>
        <dbReference type="Pfam" id="PF07980"/>
    </source>
</evidence>
<evidence type="ECO:0000313" key="9">
    <source>
        <dbReference type="Proteomes" id="UP000682802"/>
    </source>
</evidence>
<keyword evidence="5" id="KW-0998">Cell outer membrane</keyword>
<comment type="subcellular location">
    <subcellularLocation>
        <location evidence="1">Cell outer membrane</location>
    </subcellularLocation>
</comment>
<dbReference type="Pfam" id="PF14322">
    <property type="entry name" value="SusD-like_3"/>
    <property type="match status" value="1"/>
</dbReference>
<evidence type="ECO:0000256" key="4">
    <source>
        <dbReference type="ARBA" id="ARBA00023136"/>
    </source>
</evidence>
<reference evidence="8 9" key="1">
    <citation type="submission" date="2021-05" db="EMBL/GenBank/DDBJ databases">
        <title>Comparative genomic studies on the polysaccharide-degrading batcterial strains of the Flammeovirga genus.</title>
        <authorList>
            <person name="Zewei F."/>
            <person name="Zheng Z."/>
            <person name="Yu L."/>
            <person name="Ruyue G."/>
            <person name="Yanhong M."/>
            <person name="Yuanyuan C."/>
            <person name="Jingyan G."/>
            <person name="Wenjun H."/>
        </authorList>
    </citation>
    <scope>NUCLEOTIDE SEQUENCE [LARGE SCALE GENOMIC DNA]</scope>
    <source>
        <strain evidence="8 9">YS10</strain>
    </source>
</reference>
<name>A0ABX8GS63_9BACT</name>
<dbReference type="PROSITE" id="PS51257">
    <property type="entry name" value="PROKAR_LIPOPROTEIN"/>
    <property type="match status" value="1"/>
</dbReference>
<dbReference type="InterPro" id="IPR011990">
    <property type="entry name" value="TPR-like_helical_dom_sf"/>
</dbReference>
<proteinExistence type="inferred from homology"/>
<evidence type="ECO:0000259" key="7">
    <source>
        <dbReference type="Pfam" id="PF14322"/>
    </source>
</evidence>
<evidence type="ECO:0000256" key="5">
    <source>
        <dbReference type="ARBA" id="ARBA00023237"/>
    </source>
</evidence>
<keyword evidence="9" id="KW-1185">Reference proteome</keyword>
<keyword evidence="4" id="KW-0472">Membrane</keyword>
<dbReference type="Proteomes" id="UP000682802">
    <property type="component" value="Chromosome 1"/>
</dbReference>
<dbReference type="InterPro" id="IPR033985">
    <property type="entry name" value="SusD-like_N"/>
</dbReference>
<evidence type="ECO:0000256" key="1">
    <source>
        <dbReference type="ARBA" id="ARBA00004442"/>
    </source>
</evidence>
<dbReference type="RefSeq" id="WP_144073438.1">
    <property type="nucleotide sequence ID" value="NZ_CP076128.1"/>
</dbReference>
<protein>
    <submittedName>
        <fullName evidence="8">RagB/SusD family nutrient uptake outer membrane protein</fullName>
    </submittedName>
</protein>
<evidence type="ECO:0000256" key="3">
    <source>
        <dbReference type="ARBA" id="ARBA00022729"/>
    </source>
</evidence>
<keyword evidence="3" id="KW-0732">Signal</keyword>
<evidence type="ECO:0000256" key="2">
    <source>
        <dbReference type="ARBA" id="ARBA00006275"/>
    </source>
</evidence>
<sequence length="492" mass="54131">MKLYKILVGAALVGAMSSCTLDVEPQQNVDIENIETVQPSDLIGGLYNRMQELGYYGRNFNLYGDIGTDLVSAGPNDGGRFQDHYNLRKNFTTVGADTGTEDDKNTFDAIYEVISNANLILQTEGLDLDDSEIKNAIGQAHFIRALAYSDLLKAYGNVPLVISAPTTVEEAVAQKPELNDRSDIFTQVYADLDNAAKYISNTSKINATLDAVKALKVRVLLFEVELNSAKATANADEIISIANDLAGSYALTPIDKLFDYYQGEGGVETIFELKFASNQGRGSNNYGNIYGAPEAGMYGAYLASPLLFHAHPDTVILGGVVNDARFESSAEVGKTLIYESEDTDGSTLHWIMKYYSHDNTIGLTTPKLLRYAEVLLAKAEAHLIKGETALAAEAINKLRRNRIQNYMDVTSVTLQDVWNETAKEFAFEGHRMWDLRRTNQKVIVSDRKGVEIATEDPTVDGGVNNGGQQTWFPIPEREMLANPSIPVNNWGY</sequence>
<accession>A0ABX8GS63</accession>
<organism evidence="8 9">
    <name type="scientific">Flammeovirga kamogawensis</name>
    <dbReference type="NCBI Taxonomy" id="373891"/>
    <lineage>
        <taxon>Bacteria</taxon>
        <taxon>Pseudomonadati</taxon>
        <taxon>Bacteroidota</taxon>
        <taxon>Cytophagia</taxon>
        <taxon>Cytophagales</taxon>
        <taxon>Flammeovirgaceae</taxon>
        <taxon>Flammeovirga</taxon>
    </lineage>
</organism>
<dbReference type="SUPFAM" id="SSF48452">
    <property type="entry name" value="TPR-like"/>
    <property type="match status" value="1"/>
</dbReference>
<gene>
    <name evidence="8" type="ORF">KM029_11600</name>
</gene>
<dbReference type="Gene3D" id="1.25.40.390">
    <property type="match status" value="1"/>
</dbReference>